<dbReference type="NCBIfam" id="TIGR00044">
    <property type="entry name" value="YggS family pyridoxal phosphate-dependent enzyme"/>
    <property type="match status" value="1"/>
</dbReference>
<gene>
    <name evidence="6" type="ORF">C1O66_00830</name>
</gene>
<comment type="caution">
    <text evidence="6">The sequence shown here is derived from an EMBL/GenBank/DDBJ whole genome shotgun (WGS) entry which is preliminary data.</text>
</comment>
<dbReference type="InterPro" id="IPR001608">
    <property type="entry name" value="Ala_racemase_N"/>
</dbReference>
<name>A0A2N8L2Q3_9BURK</name>
<comment type="cofactor">
    <cofactor evidence="3">
        <name>pyridoxal 5'-phosphate</name>
        <dbReference type="ChEBI" id="CHEBI:597326"/>
    </cofactor>
</comment>
<evidence type="ECO:0000256" key="2">
    <source>
        <dbReference type="HAMAP-Rule" id="MF_02087"/>
    </source>
</evidence>
<feature type="domain" description="Alanine racemase N-terminal" evidence="5">
    <location>
        <begin position="27"/>
        <end position="232"/>
    </location>
</feature>
<organism evidence="6 7">
    <name type="scientific">Kinneretia aquatilis</name>
    <dbReference type="NCBI Taxonomy" id="2070761"/>
    <lineage>
        <taxon>Bacteria</taxon>
        <taxon>Pseudomonadati</taxon>
        <taxon>Pseudomonadota</taxon>
        <taxon>Betaproteobacteria</taxon>
        <taxon>Burkholderiales</taxon>
        <taxon>Sphaerotilaceae</taxon>
        <taxon>Roseateles</taxon>
    </lineage>
</organism>
<dbReference type="GO" id="GO:0030170">
    <property type="term" value="F:pyridoxal phosphate binding"/>
    <property type="evidence" value="ECO:0007669"/>
    <property type="project" value="UniProtKB-UniRule"/>
</dbReference>
<dbReference type="Pfam" id="PF01168">
    <property type="entry name" value="Ala_racemase_N"/>
    <property type="match status" value="1"/>
</dbReference>
<dbReference type="InterPro" id="IPR011078">
    <property type="entry name" value="PyrdxlP_homeostasis"/>
</dbReference>
<proteinExistence type="inferred from homology"/>
<dbReference type="PANTHER" id="PTHR10146">
    <property type="entry name" value="PROLINE SYNTHETASE CO-TRANSCRIBED BACTERIAL HOMOLOG PROTEIN"/>
    <property type="match status" value="1"/>
</dbReference>
<dbReference type="Gene3D" id="3.20.20.10">
    <property type="entry name" value="Alanine racemase"/>
    <property type="match status" value="1"/>
</dbReference>
<protein>
    <recommendedName>
        <fullName evidence="2">Pyridoxal phosphate homeostasis protein</fullName>
        <shortName evidence="2">PLP homeostasis protein</shortName>
    </recommendedName>
</protein>
<comment type="function">
    <text evidence="2">Pyridoxal 5'-phosphate (PLP)-binding protein, which is involved in PLP homeostasis.</text>
</comment>
<evidence type="ECO:0000256" key="1">
    <source>
        <dbReference type="ARBA" id="ARBA00022898"/>
    </source>
</evidence>
<reference evidence="6 7" key="1">
    <citation type="submission" date="2018-01" db="EMBL/GenBank/DDBJ databases">
        <title>Draft genome sequence of Paucibacter aquatile CR182 isolated from freshwater of the Nakdong River.</title>
        <authorList>
            <person name="Choi A."/>
            <person name="Chung E.J."/>
        </authorList>
    </citation>
    <scope>NUCLEOTIDE SEQUENCE [LARGE SCALE GENOMIC DNA]</scope>
    <source>
        <strain evidence="6 7">CR182</strain>
    </source>
</reference>
<comment type="similarity">
    <text evidence="2 4">Belongs to the pyridoxal phosphate-binding protein YggS/PROSC family.</text>
</comment>
<evidence type="ECO:0000259" key="5">
    <source>
        <dbReference type="Pfam" id="PF01168"/>
    </source>
</evidence>
<dbReference type="Proteomes" id="UP000235916">
    <property type="component" value="Unassembled WGS sequence"/>
</dbReference>
<sequence>MATIANNIQEQHRRIAAACERAGRAQHSVSLLVVSKTFPAAAVREAHAAGERAFGENYVQEGLNKIAKLADLRSQLAWHLIGPLQSNKTRPVAEAFDWVHSVDRLKTAQRLSEQRPDTLPPLNICLQINISGEASKSGIAPADLPTLARAVAALPRLRLRGLMAVPEAAADFEAQRQPHRALARLLADLKQQDPPLFGGLDTLSMGMSADLEAAVLEGATMVRIGSAIFGARSYPDKSPSISSSTPA</sequence>
<dbReference type="FunFam" id="3.20.20.10:FF:000018">
    <property type="entry name" value="Pyridoxal phosphate homeostasis protein"/>
    <property type="match status" value="1"/>
</dbReference>
<dbReference type="HAMAP" id="MF_02087">
    <property type="entry name" value="PLP_homeostasis"/>
    <property type="match status" value="1"/>
</dbReference>
<dbReference type="OrthoDB" id="9804072at2"/>
<dbReference type="RefSeq" id="WP_102766114.1">
    <property type="nucleotide sequence ID" value="NZ_POSP01000001.1"/>
</dbReference>
<evidence type="ECO:0000256" key="3">
    <source>
        <dbReference type="PIRSR" id="PIRSR004848-1"/>
    </source>
</evidence>
<dbReference type="PIRSF" id="PIRSF004848">
    <property type="entry name" value="YBL036c_PLPDEIII"/>
    <property type="match status" value="1"/>
</dbReference>
<accession>A0A2N8L2Q3</accession>
<dbReference type="InterPro" id="IPR029066">
    <property type="entry name" value="PLP-binding_barrel"/>
</dbReference>
<evidence type="ECO:0000313" key="6">
    <source>
        <dbReference type="EMBL" id="PND39980.1"/>
    </source>
</evidence>
<dbReference type="SUPFAM" id="SSF51419">
    <property type="entry name" value="PLP-binding barrel"/>
    <property type="match status" value="1"/>
</dbReference>
<dbReference type="AlphaFoldDB" id="A0A2N8L2Q3"/>
<keyword evidence="7" id="KW-1185">Reference proteome</keyword>
<dbReference type="EMBL" id="POSP01000001">
    <property type="protein sequence ID" value="PND39980.1"/>
    <property type="molecule type" value="Genomic_DNA"/>
</dbReference>
<dbReference type="CDD" id="cd06824">
    <property type="entry name" value="PLPDE_III_Yggs_like"/>
    <property type="match status" value="1"/>
</dbReference>
<evidence type="ECO:0000256" key="4">
    <source>
        <dbReference type="RuleBase" id="RU004514"/>
    </source>
</evidence>
<keyword evidence="1 2" id="KW-0663">Pyridoxal phosphate</keyword>
<evidence type="ECO:0000313" key="7">
    <source>
        <dbReference type="Proteomes" id="UP000235916"/>
    </source>
</evidence>
<dbReference type="PANTHER" id="PTHR10146:SF14">
    <property type="entry name" value="PYRIDOXAL PHOSPHATE HOMEOSTASIS PROTEIN"/>
    <property type="match status" value="1"/>
</dbReference>
<feature type="modified residue" description="N6-(pyridoxal phosphate)lysine" evidence="2 3">
    <location>
        <position position="36"/>
    </location>
</feature>